<sequence>MDVVLIQSEIPPFYCIYNCKRAARFLPFRSAFLTPTPPRTKTQQAARLGTLLAGMACSHLAAASSPAAACTTLRARATSPVAGFARLPATLHPESGGLALRGRRAVTPVVVAAETAAAAPVADRDGTPAAVKQPIIVIDNYDSFTYNLCQYMGELGLNFEVYRNDELTIEEVKRMKPRGILISPGPGEPQDSGISLQTVLELGPTIPIFGVCMGLQCIGEAFGGKIIRVPSGVMHGKSSPVYYDEVLGKSIFEGLSNPFTAARYHSLVIEEESFPHDELEVTAWTEDGLVMAARHKKYTHIQGVQFHPESIITPEGKRIILNFARYVEEFEKQTSEGK</sequence>
<dbReference type="FunFam" id="3.40.50.880:FF:000027">
    <property type="entry name" value="Anthranilate synthase beta subunit 1"/>
    <property type="match status" value="1"/>
</dbReference>
<dbReference type="InterPro" id="IPR050472">
    <property type="entry name" value="Anth_synth/Amidotransfase"/>
</dbReference>
<dbReference type="EC" id="4.1.3.27" evidence="4"/>
<evidence type="ECO:0000256" key="9">
    <source>
        <dbReference type="ARBA" id="ARBA00022946"/>
    </source>
</evidence>
<evidence type="ECO:0000256" key="6">
    <source>
        <dbReference type="ARBA" id="ARBA00022605"/>
    </source>
</evidence>
<evidence type="ECO:0000313" key="16">
    <source>
        <dbReference type="EnsemblPlants" id="AET2Gv20740100.5"/>
    </source>
</evidence>
<evidence type="ECO:0000256" key="4">
    <source>
        <dbReference type="ARBA" id="ARBA00012266"/>
    </source>
</evidence>
<reference evidence="16" key="3">
    <citation type="journal article" date="2017" name="Nature">
        <title>Genome sequence of the progenitor of the wheat D genome Aegilops tauschii.</title>
        <authorList>
            <person name="Luo M.C."/>
            <person name="Gu Y.Q."/>
            <person name="Puiu D."/>
            <person name="Wang H."/>
            <person name="Twardziok S.O."/>
            <person name="Deal K.R."/>
            <person name="Huo N."/>
            <person name="Zhu T."/>
            <person name="Wang L."/>
            <person name="Wang Y."/>
            <person name="McGuire P.E."/>
            <person name="Liu S."/>
            <person name="Long H."/>
            <person name="Ramasamy R.K."/>
            <person name="Rodriguez J.C."/>
            <person name="Van S.L."/>
            <person name="Yuan L."/>
            <person name="Wang Z."/>
            <person name="Xia Z."/>
            <person name="Xiao L."/>
            <person name="Anderson O.D."/>
            <person name="Ouyang S."/>
            <person name="Liang Y."/>
            <person name="Zimin A.V."/>
            <person name="Pertea G."/>
            <person name="Qi P."/>
            <person name="Bennetzen J.L."/>
            <person name="Dai X."/>
            <person name="Dawson M.W."/>
            <person name="Muller H.G."/>
            <person name="Kugler K."/>
            <person name="Rivarola-Duarte L."/>
            <person name="Spannagl M."/>
            <person name="Mayer K.F.X."/>
            <person name="Lu F.H."/>
            <person name="Bevan M.W."/>
            <person name="Leroy P."/>
            <person name="Li P."/>
            <person name="You F.M."/>
            <person name="Sun Q."/>
            <person name="Liu Z."/>
            <person name="Lyons E."/>
            <person name="Wicker T."/>
            <person name="Salzberg S.L."/>
            <person name="Devos K.M."/>
            <person name="Dvorak J."/>
        </authorList>
    </citation>
    <scope>NUCLEOTIDE SEQUENCE [LARGE SCALE GENOMIC DNA]</scope>
    <source>
        <strain evidence="16">cv. AL8/78</strain>
    </source>
</reference>
<evidence type="ECO:0000256" key="1">
    <source>
        <dbReference type="ARBA" id="ARBA00004229"/>
    </source>
</evidence>
<keyword evidence="6" id="KW-0028">Amino-acid biosynthesis</keyword>
<dbReference type="CDD" id="cd01743">
    <property type="entry name" value="GATase1_Anthranilate_Synthase"/>
    <property type="match status" value="1"/>
</dbReference>
<dbReference type="OMA" id="IGLYHSW"/>
<reference evidence="17" key="2">
    <citation type="journal article" date="2017" name="Nat. Plants">
        <title>The Aegilops tauschii genome reveals multiple impacts of transposons.</title>
        <authorList>
            <person name="Zhao G."/>
            <person name="Zou C."/>
            <person name="Li K."/>
            <person name="Wang K."/>
            <person name="Li T."/>
            <person name="Gao L."/>
            <person name="Zhang X."/>
            <person name="Wang H."/>
            <person name="Yang Z."/>
            <person name="Liu X."/>
            <person name="Jiang W."/>
            <person name="Mao L."/>
            <person name="Kong X."/>
            <person name="Jiao Y."/>
            <person name="Jia J."/>
        </authorList>
    </citation>
    <scope>NUCLEOTIDE SEQUENCE [LARGE SCALE GENOMIC DNA]</scope>
    <source>
        <strain evidence="17">cv. AL8/78</strain>
    </source>
</reference>
<dbReference type="AlphaFoldDB" id="A0A453C5F8"/>
<keyword evidence="11" id="KW-0057">Aromatic amino acid biosynthesis</keyword>
<reference evidence="16" key="4">
    <citation type="submission" date="2019-03" db="UniProtKB">
        <authorList>
            <consortium name="EnsemblPlants"/>
        </authorList>
    </citation>
    <scope>IDENTIFICATION</scope>
</reference>
<reference evidence="17" key="1">
    <citation type="journal article" date="2014" name="Science">
        <title>Ancient hybridizations among the ancestral genomes of bread wheat.</title>
        <authorList>
            <consortium name="International Wheat Genome Sequencing Consortium,"/>
            <person name="Marcussen T."/>
            <person name="Sandve S.R."/>
            <person name="Heier L."/>
            <person name="Spannagl M."/>
            <person name="Pfeifer M."/>
            <person name="Jakobsen K.S."/>
            <person name="Wulff B.B."/>
            <person name="Steuernagel B."/>
            <person name="Mayer K.F."/>
            <person name="Olsen O.A."/>
        </authorList>
    </citation>
    <scope>NUCLEOTIDE SEQUENCE [LARGE SCALE GENOMIC DNA]</scope>
    <source>
        <strain evidence="17">cv. AL8/78</strain>
    </source>
</reference>
<dbReference type="GeneID" id="109769566"/>
<keyword evidence="5" id="KW-0150">Chloroplast</keyword>
<dbReference type="STRING" id="200361.A0A453C5F8"/>
<keyword evidence="12" id="KW-0456">Lyase</keyword>
<dbReference type="Pfam" id="PF00117">
    <property type="entry name" value="GATase"/>
    <property type="match status" value="1"/>
</dbReference>
<feature type="domain" description="Glutamine amidotransferase" evidence="15">
    <location>
        <begin position="137"/>
        <end position="324"/>
    </location>
</feature>
<evidence type="ECO:0000256" key="7">
    <source>
        <dbReference type="ARBA" id="ARBA00022640"/>
    </source>
</evidence>
<keyword evidence="8" id="KW-0822">Tryptophan biosynthesis</keyword>
<evidence type="ECO:0000256" key="13">
    <source>
        <dbReference type="ARBA" id="ARBA00050793"/>
    </source>
</evidence>
<organism evidence="16 17">
    <name type="scientific">Aegilops tauschii subsp. strangulata</name>
    <name type="common">Goatgrass</name>
    <dbReference type="NCBI Taxonomy" id="200361"/>
    <lineage>
        <taxon>Eukaryota</taxon>
        <taxon>Viridiplantae</taxon>
        <taxon>Streptophyta</taxon>
        <taxon>Embryophyta</taxon>
        <taxon>Tracheophyta</taxon>
        <taxon>Spermatophyta</taxon>
        <taxon>Magnoliopsida</taxon>
        <taxon>Liliopsida</taxon>
        <taxon>Poales</taxon>
        <taxon>Poaceae</taxon>
        <taxon>BOP clade</taxon>
        <taxon>Pooideae</taxon>
        <taxon>Triticodae</taxon>
        <taxon>Triticeae</taxon>
        <taxon>Triticinae</taxon>
        <taxon>Aegilops</taxon>
    </lineage>
</organism>
<dbReference type="NCBIfam" id="TIGR00566">
    <property type="entry name" value="trpG_papA"/>
    <property type="match status" value="1"/>
</dbReference>
<evidence type="ECO:0000256" key="8">
    <source>
        <dbReference type="ARBA" id="ARBA00022822"/>
    </source>
</evidence>
<keyword evidence="17" id="KW-1185">Reference proteome</keyword>
<keyword evidence="9" id="KW-0809">Transit peptide</keyword>
<keyword evidence="10" id="KW-0315">Glutamine amidotransferase</keyword>
<evidence type="ECO:0000256" key="12">
    <source>
        <dbReference type="ARBA" id="ARBA00023239"/>
    </source>
</evidence>
<dbReference type="PANTHER" id="PTHR43418:SF16">
    <property type="entry name" value="ANTHRANILATE SYNTHASE BETA SUBUNIT 1, CHLOROPLASTIC"/>
    <property type="match status" value="1"/>
</dbReference>
<evidence type="ECO:0000256" key="3">
    <source>
        <dbReference type="ARBA" id="ARBA00011653"/>
    </source>
</evidence>
<evidence type="ECO:0000313" key="17">
    <source>
        <dbReference type="Proteomes" id="UP000015105"/>
    </source>
</evidence>
<dbReference type="PANTHER" id="PTHR43418">
    <property type="entry name" value="MULTIFUNCTIONAL TRYPTOPHAN BIOSYNTHESIS PROTEIN-RELATED"/>
    <property type="match status" value="1"/>
</dbReference>
<evidence type="ECO:0000256" key="10">
    <source>
        <dbReference type="ARBA" id="ARBA00022962"/>
    </source>
</evidence>
<dbReference type="RefSeq" id="XP_020183888.1">
    <property type="nucleotide sequence ID" value="XM_020328299.4"/>
</dbReference>
<dbReference type="OrthoDB" id="524799at2759"/>
<dbReference type="PRINTS" id="PR00099">
    <property type="entry name" value="CPSGATASE"/>
</dbReference>
<comment type="function">
    <text evidence="14">Part of a heterotetrameric complex that catalyzes the two-step biosynthesis of anthranilate, an intermediate in the biosynthesis of L-tryptophan. In the first step, the glutamine-binding beta subunit of anthranilate synthase (AS) provides the glutamine amidotransferase activity which generates ammonia as a substrate that, along with chorismate, is used in the second step, catalyzed by the large alpha subunit of AS to produce anthranilate.</text>
</comment>
<dbReference type="GO" id="GO:0000162">
    <property type="term" value="P:L-tryptophan biosynthetic process"/>
    <property type="evidence" value="ECO:0007669"/>
    <property type="project" value="UniProtKB-KW"/>
</dbReference>
<dbReference type="Proteomes" id="UP000015105">
    <property type="component" value="Chromosome 2D"/>
</dbReference>
<comment type="subunit">
    <text evidence="3">Heterotetramer consisting of two non-identical subunits: a beta subunit and a large alpha subunit.</text>
</comment>
<evidence type="ECO:0000256" key="11">
    <source>
        <dbReference type="ARBA" id="ARBA00023141"/>
    </source>
</evidence>
<dbReference type="GO" id="GO:0005950">
    <property type="term" value="C:anthranilate synthase complex"/>
    <property type="evidence" value="ECO:0007669"/>
    <property type="project" value="UniProtKB-ARBA"/>
</dbReference>
<dbReference type="PROSITE" id="PS51273">
    <property type="entry name" value="GATASE_TYPE_1"/>
    <property type="match status" value="1"/>
</dbReference>
<evidence type="ECO:0000259" key="15">
    <source>
        <dbReference type="Pfam" id="PF00117"/>
    </source>
</evidence>
<dbReference type="GO" id="GO:0004049">
    <property type="term" value="F:anthranilate synthase activity"/>
    <property type="evidence" value="ECO:0007669"/>
    <property type="project" value="UniProtKB-EC"/>
</dbReference>
<reference evidence="16" key="5">
    <citation type="journal article" date="2021" name="G3 (Bethesda)">
        <title>Aegilops tauschii genome assembly Aet v5.0 features greater sequence contiguity and improved annotation.</title>
        <authorList>
            <person name="Wang L."/>
            <person name="Zhu T."/>
            <person name="Rodriguez J.C."/>
            <person name="Deal K.R."/>
            <person name="Dubcovsky J."/>
            <person name="McGuire P.E."/>
            <person name="Lux T."/>
            <person name="Spannagl M."/>
            <person name="Mayer K.F.X."/>
            <person name="Baldrich P."/>
            <person name="Meyers B.C."/>
            <person name="Huo N."/>
            <person name="Gu Y.Q."/>
            <person name="Zhou H."/>
            <person name="Devos K.M."/>
            <person name="Bennetzen J.L."/>
            <person name="Unver T."/>
            <person name="Budak H."/>
            <person name="Gulick P.J."/>
            <person name="Galiba G."/>
            <person name="Kalapos B."/>
            <person name="Nelson D.R."/>
            <person name="Li P."/>
            <person name="You F.M."/>
            <person name="Luo M.C."/>
            <person name="Dvorak J."/>
        </authorList>
    </citation>
    <scope>NUCLEOTIDE SEQUENCE [LARGE SCALE GENOMIC DNA]</scope>
    <source>
        <strain evidence="16">cv. AL8/78</strain>
    </source>
</reference>
<dbReference type="InterPro" id="IPR029062">
    <property type="entry name" value="Class_I_gatase-like"/>
</dbReference>
<dbReference type="Gene3D" id="3.40.50.880">
    <property type="match status" value="1"/>
</dbReference>
<evidence type="ECO:0000256" key="5">
    <source>
        <dbReference type="ARBA" id="ARBA00022528"/>
    </source>
</evidence>
<dbReference type="GO" id="GO:0005829">
    <property type="term" value="C:cytosol"/>
    <property type="evidence" value="ECO:0007669"/>
    <property type="project" value="TreeGrafter"/>
</dbReference>
<accession>A0A453C5F8</accession>
<protein>
    <recommendedName>
        <fullName evidence="4">anthranilate synthase</fullName>
        <ecNumber evidence="4">4.1.3.27</ecNumber>
    </recommendedName>
</protein>
<dbReference type="SUPFAM" id="SSF52317">
    <property type="entry name" value="Class I glutamine amidotransferase-like"/>
    <property type="match status" value="1"/>
</dbReference>
<dbReference type="GO" id="GO:0009507">
    <property type="term" value="C:chloroplast"/>
    <property type="evidence" value="ECO:0007669"/>
    <property type="project" value="UniProtKB-SubCell"/>
</dbReference>
<name>A0A453C5F8_AEGTS</name>
<dbReference type="PRINTS" id="PR00097">
    <property type="entry name" value="ANTSNTHASEII"/>
</dbReference>
<proteinExistence type="predicted"/>
<keyword evidence="7" id="KW-0934">Plastid</keyword>
<dbReference type="InterPro" id="IPR017926">
    <property type="entry name" value="GATASE"/>
</dbReference>
<dbReference type="PRINTS" id="PR00096">
    <property type="entry name" value="GATASE"/>
</dbReference>
<comment type="pathway">
    <text evidence="2">Amino-acid biosynthesis; L-tryptophan biosynthesis; L-tryptophan from chorismate: step 1/5.</text>
</comment>
<dbReference type="Gramene" id="AET2Gv20740100.5">
    <property type="protein sequence ID" value="AET2Gv20740100.5"/>
    <property type="gene ID" value="AET2Gv20740100"/>
</dbReference>
<evidence type="ECO:0000256" key="14">
    <source>
        <dbReference type="ARBA" id="ARBA00056457"/>
    </source>
</evidence>
<comment type="subcellular location">
    <subcellularLocation>
        <location evidence="1">Plastid</location>
        <location evidence="1">Chloroplast</location>
    </subcellularLocation>
</comment>
<dbReference type="EnsemblPlants" id="AET2Gv20740100.5">
    <property type="protein sequence ID" value="AET2Gv20740100.5"/>
    <property type="gene ID" value="AET2Gv20740100"/>
</dbReference>
<evidence type="ECO:0000256" key="2">
    <source>
        <dbReference type="ARBA" id="ARBA00004873"/>
    </source>
</evidence>
<comment type="catalytic activity">
    <reaction evidence="13">
        <text>chorismate + L-glutamine = anthranilate + pyruvate + L-glutamate + H(+)</text>
        <dbReference type="Rhea" id="RHEA:21732"/>
        <dbReference type="ChEBI" id="CHEBI:15361"/>
        <dbReference type="ChEBI" id="CHEBI:15378"/>
        <dbReference type="ChEBI" id="CHEBI:16567"/>
        <dbReference type="ChEBI" id="CHEBI:29748"/>
        <dbReference type="ChEBI" id="CHEBI:29985"/>
        <dbReference type="ChEBI" id="CHEBI:58359"/>
        <dbReference type="EC" id="4.1.3.27"/>
    </reaction>
    <physiologicalReaction direction="left-to-right" evidence="13">
        <dbReference type="Rhea" id="RHEA:21733"/>
    </physiologicalReaction>
</comment>
<dbReference type="KEGG" id="ats:109769566"/>
<dbReference type="InterPro" id="IPR006221">
    <property type="entry name" value="TrpG/PapA_dom"/>
</dbReference>